<accession>A0A644U484</accession>
<dbReference type="InterPro" id="IPR051162">
    <property type="entry name" value="T4SS_component"/>
</dbReference>
<dbReference type="PANTHER" id="PTHR30121">
    <property type="entry name" value="UNCHARACTERIZED PROTEIN YJGR-RELATED"/>
    <property type="match status" value="1"/>
</dbReference>
<feature type="domain" description="Helicase HerA-like C-terminal" evidence="2">
    <location>
        <begin position="170"/>
        <end position="669"/>
    </location>
</feature>
<evidence type="ECO:0000259" key="2">
    <source>
        <dbReference type="Pfam" id="PF05872"/>
    </source>
</evidence>
<comment type="caution">
    <text evidence="3">The sequence shown here is derived from an EMBL/GenBank/DDBJ whole genome shotgun (WGS) entry which is preliminary data.</text>
</comment>
<feature type="region of interest" description="Disordered" evidence="1">
    <location>
        <begin position="595"/>
        <end position="638"/>
    </location>
</feature>
<gene>
    <name evidence="3" type="ORF">SDC9_19545</name>
</gene>
<organism evidence="3">
    <name type="scientific">bioreactor metagenome</name>
    <dbReference type="NCBI Taxonomy" id="1076179"/>
    <lineage>
        <taxon>unclassified sequences</taxon>
        <taxon>metagenomes</taxon>
        <taxon>ecological metagenomes</taxon>
    </lineage>
</organism>
<feature type="compositionally biased region" description="Basic and acidic residues" evidence="1">
    <location>
        <begin position="599"/>
        <end position="616"/>
    </location>
</feature>
<dbReference type="Pfam" id="PF05872">
    <property type="entry name" value="HerA_C"/>
    <property type="match status" value="1"/>
</dbReference>
<dbReference type="EMBL" id="VSSQ01000075">
    <property type="protein sequence ID" value="MPL73739.1"/>
    <property type="molecule type" value="Genomic_DNA"/>
</dbReference>
<dbReference type="SUPFAM" id="SSF52540">
    <property type="entry name" value="P-loop containing nucleoside triphosphate hydrolases"/>
    <property type="match status" value="1"/>
</dbReference>
<dbReference type="AlphaFoldDB" id="A0A644U484"/>
<protein>
    <recommendedName>
        <fullName evidence="2">Helicase HerA-like C-terminal domain-containing protein</fullName>
    </recommendedName>
</protein>
<reference evidence="3" key="1">
    <citation type="submission" date="2019-08" db="EMBL/GenBank/DDBJ databases">
        <authorList>
            <person name="Kucharzyk K."/>
            <person name="Murdoch R.W."/>
            <person name="Higgins S."/>
            <person name="Loffler F."/>
        </authorList>
    </citation>
    <scope>NUCLEOTIDE SEQUENCE</scope>
</reference>
<dbReference type="Gene3D" id="3.40.50.300">
    <property type="entry name" value="P-loop containing nucleotide triphosphate hydrolases"/>
    <property type="match status" value="2"/>
</dbReference>
<dbReference type="InterPro" id="IPR033186">
    <property type="entry name" value="HerA_C"/>
</dbReference>
<dbReference type="PANTHER" id="PTHR30121:SF6">
    <property type="entry name" value="SLR6007 PROTEIN"/>
    <property type="match status" value="1"/>
</dbReference>
<name>A0A644U484_9ZZZZ</name>
<evidence type="ECO:0000256" key="1">
    <source>
        <dbReference type="SAM" id="MobiDB-lite"/>
    </source>
</evidence>
<proteinExistence type="predicted"/>
<feature type="compositionally biased region" description="Low complexity" evidence="1">
    <location>
        <begin position="625"/>
        <end position="635"/>
    </location>
</feature>
<sequence length="671" mass="72106">MLNRCPRAISTPARGCQRAKLRGGGPGGGGALQLREQRVMPEAEEKGPECGALFIFPPVGPADFVIGMNAKTERKFRQQSNDGSVNTCFRERMLHPNGGGQSDGEKSPGAAASRCRAGSGWHREVKFVFCPVTMVRAPAGALACEGRMTGVLTEAGIFVGGGGEGHALPQQLLLKYGNRHGLVAGATGTGKTVTLQVLAEAFSTAGVPVFMADVKGDLAGIAMPGTATGKLHEAFAARAATIGYELAYRDFPVTFWDLFGEQGHPVRTTVSDMGPLLLSRLLGLTEAQEGVLNIAFHVADSEGLALLDMADLRAMLVNVGERADELSLRYGNIAPQSVGAIQRALLVLENQGAVKFFGEPALDLADMMIPAPDGRGRVNVLAADKLMGSPRLYATFLLWLLSELFEQLPEVGDPDKPTFVFFFDEAHLLFDDAPKALVDKVEQVARLIRSKGVGVYFVTQNPADVPEDILGQLGNRVQHALRAFTARDQKDLKRAAENYRANPRFDTEDAIREVGTGEAVTSFLEAKGVPGVVERTLVRPPQSRLGPLRPEERRAILASSPFGLKYDKVVDRESAYEILTARAAAAAKDAAEAEATAQKADRTEEAREFRNARRYDGGGSDKTARTAPRRSSSARNDSLLETFGKSLVRQLGTKAGQQIVRGVLGTLFRAR</sequence>
<evidence type="ECO:0000313" key="3">
    <source>
        <dbReference type="EMBL" id="MPL73739.1"/>
    </source>
</evidence>
<feature type="region of interest" description="Disordered" evidence="1">
    <location>
        <begin position="90"/>
        <end position="113"/>
    </location>
</feature>
<dbReference type="InterPro" id="IPR027417">
    <property type="entry name" value="P-loop_NTPase"/>
</dbReference>